<evidence type="ECO:0000256" key="1">
    <source>
        <dbReference type="ARBA" id="ARBA00022692"/>
    </source>
</evidence>
<sequence length="136" mass="15179">MLLFSCLERDLHIVPEDVLHPGASTLVPIQANAQLSGWQLVRRLLQFVWPKGNPAIKRRVLVALFLLISAKIVPDGVTRATAALMNELRNAVFAKVAHHSVRQIARDIFLHLHSLDLSFHLNRQTGALSKAIGERL</sequence>
<dbReference type="Proteomes" id="UP001196413">
    <property type="component" value="Unassembled WGS sequence"/>
</dbReference>
<protein>
    <submittedName>
        <fullName evidence="4">Uncharacterized protein</fullName>
    </submittedName>
</protein>
<comment type="caution">
    <text evidence="4">The sequence shown here is derived from an EMBL/GenBank/DDBJ whole genome shotgun (WGS) entry which is preliminary data.</text>
</comment>
<evidence type="ECO:0000256" key="2">
    <source>
        <dbReference type="ARBA" id="ARBA00022989"/>
    </source>
</evidence>
<dbReference type="EMBL" id="JAHQIW010006473">
    <property type="protein sequence ID" value="KAJ1369266.1"/>
    <property type="molecule type" value="Genomic_DNA"/>
</dbReference>
<name>A0AAD5R4H4_PARTN</name>
<dbReference type="Gene3D" id="1.20.1560.10">
    <property type="entry name" value="ABC transporter type 1, transmembrane domain"/>
    <property type="match status" value="1"/>
</dbReference>
<proteinExistence type="predicted"/>
<dbReference type="AlphaFoldDB" id="A0AAD5R4H4"/>
<dbReference type="GO" id="GO:0016020">
    <property type="term" value="C:membrane"/>
    <property type="evidence" value="ECO:0007669"/>
    <property type="project" value="InterPro"/>
</dbReference>
<keyword evidence="1" id="KW-0812">Transmembrane</keyword>
<keyword evidence="5" id="KW-1185">Reference proteome</keyword>
<organism evidence="4 5">
    <name type="scientific">Parelaphostrongylus tenuis</name>
    <name type="common">Meningeal worm</name>
    <dbReference type="NCBI Taxonomy" id="148309"/>
    <lineage>
        <taxon>Eukaryota</taxon>
        <taxon>Metazoa</taxon>
        <taxon>Ecdysozoa</taxon>
        <taxon>Nematoda</taxon>
        <taxon>Chromadorea</taxon>
        <taxon>Rhabditida</taxon>
        <taxon>Rhabditina</taxon>
        <taxon>Rhabditomorpha</taxon>
        <taxon>Strongyloidea</taxon>
        <taxon>Metastrongylidae</taxon>
        <taxon>Parelaphostrongylus</taxon>
    </lineage>
</organism>
<evidence type="ECO:0000256" key="3">
    <source>
        <dbReference type="ARBA" id="ARBA00023136"/>
    </source>
</evidence>
<evidence type="ECO:0000313" key="4">
    <source>
        <dbReference type="EMBL" id="KAJ1369266.1"/>
    </source>
</evidence>
<keyword evidence="3" id="KW-0472">Membrane</keyword>
<accession>A0AAD5R4H4</accession>
<dbReference type="GO" id="GO:0005524">
    <property type="term" value="F:ATP binding"/>
    <property type="evidence" value="ECO:0007669"/>
    <property type="project" value="InterPro"/>
</dbReference>
<keyword evidence="2" id="KW-1133">Transmembrane helix</keyword>
<evidence type="ECO:0000313" key="5">
    <source>
        <dbReference type="Proteomes" id="UP001196413"/>
    </source>
</evidence>
<reference evidence="4" key="1">
    <citation type="submission" date="2021-06" db="EMBL/GenBank/DDBJ databases">
        <title>Parelaphostrongylus tenuis whole genome reference sequence.</title>
        <authorList>
            <person name="Garwood T.J."/>
            <person name="Larsen P.A."/>
            <person name="Fountain-Jones N.M."/>
            <person name="Garbe J.R."/>
            <person name="Macchietto M.G."/>
            <person name="Kania S.A."/>
            <person name="Gerhold R.W."/>
            <person name="Richards J.E."/>
            <person name="Wolf T.M."/>
        </authorList>
    </citation>
    <scope>NUCLEOTIDE SEQUENCE</scope>
    <source>
        <strain evidence="4">MNPRO001-30</strain>
        <tissue evidence="4">Meninges</tissue>
    </source>
</reference>
<dbReference type="InterPro" id="IPR036640">
    <property type="entry name" value="ABC1_TM_sf"/>
</dbReference>
<dbReference type="SUPFAM" id="SSF90123">
    <property type="entry name" value="ABC transporter transmembrane region"/>
    <property type="match status" value="1"/>
</dbReference>
<gene>
    <name evidence="4" type="ORF">KIN20_030684</name>
</gene>